<evidence type="ECO:0000313" key="2">
    <source>
        <dbReference type="Proteomes" id="UP000828390"/>
    </source>
</evidence>
<gene>
    <name evidence="1" type="ORF">DPMN_169560</name>
</gene>
<proteinExistence type="predicted"/>
<reference evidence="1" key="2">
    <citation type="submission" date="2020-11" db="EMBL/GenBank/DDBJ databases">
        <authorList>
            <person name="McCartney M.A."/>
            <person name="Auch B."/>
            <person name="Kono T."/>
            <person name="Mallez S."/>
            <person name="Becker A."/>
            <person name="Gohl D.M."/>
            <person name="Silverstein K.A.T."/>
            <person name="Koren S."/>
            <person name="Bechman K.B."/>
            <person name="Herman A."/>
            <person name="Abrahante J.E."/>
            <person name="Garbe J."/>
        </authorList>
    </citation>
    <scope>NUCLEOTIDE SEQUENCE</scope>
    <source>
        <strain evidence="1">Duluth1</strain>
        <tissue evidence="1">Whole animal</tissue>
    </source>
</reference>
<dbReference type="Proteomes" id="UP000828390">
    <property type="component" value="Unassembled WGS sequence"/>
</dbReference>
<accession>A0A9D4IDR1</accession>
<reference evidence="1" key="1">
    <citation type="journal article" date="2019" name="bioRxiv">
        <title>The Genome of the Zebra Mussel, Dreissena polymorpha: A Resource for Invasive Species Research.</title>
        <authorList>
            <person name="McCartney M.A."/>
            <person name="Auch B."/>
            <person name="Kono T."/>
            <person name="Mallez S."/>
            <person name="Zhang Y."/>
            <person name="Obille A."/>
            <person name="Becker A."/>
            <person name="Abrahante J.E."/>
            <person name="Garbe J."/>
            <person name="Badalamenti J.P."/>
            <person name="Herman A."/>
            <person name="Mangelson H."/>
            <person name="Liachko I."/>
            <person name="Sullivan S."/>
            <person name="Sone E.D."/>
            <person name="Koren S."/>
            <person name="Silverstein K.A.T."/>
            <person name="Beckman K.B."/>
            <person name="Gohl D.M."/>
        </authorList>
    </citation>
    <scope>NUCLEOTIDE SEQUENCE</scope>
    <source>
        <strain evidence="1">Duluth1</strain>
        <tissue evidence="1">Whole animal</tissue>
    </source>
</reference>
<name>A0A9D4IDR1_DREPO</name>
<organism evidence="1 2">
    <name type="scientific">Dreissena polymorpha</name>
    <name type="common">Zebra mussel</name>
    <name type="synonym">Mytilus polymorpha</name>
    <dbReference type="NCBI Taxonomy" id="45954"/>
    <lineage>
        <taxon>Eukaryota</taxon>
        <taxon>Metazoa</taxon>
        <taxon>Spiralia</taxon>
        <taxon>Lophotrochozoa</taxon>
        <taxon>Mollusca</taxon>
        <taxon>Bivalvia</taxon>
        <taxon>Autobranchia</taxon>
        <taxon>Heteroconchia</taxon>
        <taxon>Euheterodonta</taxon>
        <taxon>Imparidentia</taxon>
        <taxon>Neoheterodontei</taxon>
        <taxon>Myida</taxon>
        <taxon>Dreissenoidea</taxon>
        <taxon>Dreissenidae</taxon>
        <taxon>Dreissena</taxon>
    </lineage>
</organism>
<comment type="caution">
    <text evidence="1">The sequence shown here is derived from an EMBL/GenBank/DDBJ whole genome shotgun (WGS) entry which is preliminary data.</text>
</comment>
<keyword evidence="2" id="KW-1185">Reference proteome</keyword>
<sequence>MLSYDETLIFLSNLTSGWHRRLNGRAGIAPPMYLLIRLLSDEANVALRNVQLVTELQNHARPGCQVVVIVQAGRGIRNGTTETDEHKVQALCLKICIKQMSTKYKHCA</sequence>
<protein>
    <submittedName>
        <fullName evidence="1">Uncharacterized protein</fullName>
    </submittedName>
</protein>
<evidence type="ECO:0000313" key="1">
    <source>
        <dbReference type="EMBL" id="KAH3768348.1"/>
    </source>
</evidence>
<dbReference type="EMBL" id="JAIWYP010000009">
    <property type="protein sequence ID" value="KAH3768348.1"/>
    <property type="molecule type" value="Genomic_DNA"/>
</dbReference>
<dbReference type="AlphaFoldDB" id="A0A9D4IDR1"/>